<evidence type="ECO:0000259" key="11">
    <source>
        <dbReference type="PROSITE" id="PS50262"/>
    </source>
</evidence>
<feature type="transmembrane region" description="Helical" evidence="10">
    <location>
        <begin position="143"/>
        <end position="164"/>
    </location>
</feature>
<feature type="domain" description="G-protein coupled receptors family 1 profile" evidence="11">
    <location>
        <begin position="46"/>
        <end position="381"/>
    </location>
</feature>
<dbReference type="PROSITE" id="PS50262">
    <property type="entry name" value="G_PROTEIN_RECEP_F1_2"/>
    <property type="match status" value="1"/>
</dbReference>
<evidence type="ECO:0000256" key="8">
    <source>
        <dbReference type="ARBA" id="ARBA00023224"/>
    </source>
</evidence>
<reference evidence="12 13" key="1">
    <citation type="submission" date="2019-01" db="EMBL/GenBank/DDBJ databases">
        <title>A chromosome-scale genome assembly of the yellow perch, Perca flavescens.</title>
        <authorList>
            <person name="Feron R."/>
            <person name="Morvezen R."/>
            <person name="Bestin A."/>
            <person name="Haffray P."/>
            <person name="Klopp C."/>
            <person name="Zahm M."/>
            <person name="Cabau C."/>
            <person name="Roques C."/>
            <person name="Donnadieu C."/>
            <person name="Bouchez O."/>
            <person name="Christie M."/>
            <person name="Larson W."/>
            <person name="Guiguen Y."/>
        </authorList>
    </citation>
    <scope>NUCLEOTIDE SEQUENCE [LARGE SCALE GENOMIC DNA]</scope>
    <source>
        <strain evidence="12">YP-PL-M2</strain>
        <tissue evidence="12">Blood</tissue>
    </source>
</reference>
<dbReference type="SUPFAM" id="SSF81321">
    <property type="entry name" value="Family A G protein-coupled receptor-like"/>
    <property type="match status" value="1"/>
</dbReference>
<proteinExistence type="predicted"/>
<dbReference type="PANTHER" id="PTHR24232:SF6">
    <property type="entry name" value="PURINERGIC RECEPTOR P2Y, G-PROTEIN COUPLED 10B"/>
    <property type="match status" value="1"/>
</dbReference>
<keyword evidence="2 10" id="KW-0812">Transmembrane</keyword>
<dbReference type="Proteomes" id="UP000295070">
    <property type="component" value="Chromosome 10"/>
</dbReference>
<dbReference type="PANTHER" id="PTHR24232">
    <property type="entry name" value="G-PROTEIN COUPLED RECEPTOR"/>
    <property type="match status" value="1"/>
</dbReference>
<evidence type="ECO:0000256" key="4">
    <source>
        <dbReference type="ARBA" id="ARBA00023040"/>
    </source>
</evidence>
<evidence type="ECO:0000256" key="5">
    <source>
        <dbReference type="ARBA" id="ARBA00023136"/>
    </source>
</evidence>
<accession>A0A484CY73</accession>
<evidence type="ECO:0000256" key="6">
    <source>
        <dbReference type="ARBA" id="ARBA00023170"/>
    </source>
</evidence>
<evidence type="ECO:0000256" key="7">
    <source>
        <dbReference type="ARBA" id="ARBA00023180"/>
    </source>
</evidence>
<evidence type="ECO:0000256" key="9">
    <source>
        <dbReference type="SAM" id="MobiDB-lite"/>
    </source>
</evidence>
<dbReference type="STRING" id="8167.A0A484CY73"/>
<keyword evidence="5 10" id="KW-0472">Membrane</keyword>
<dbReference type="PRINTS" id="PR00237">
    <property type="entry name" value="GPCRRHODOPSN"/>
</dbReference>
<feature type="transmembrane region" description="Helical" evidence="10">
    <location>
        <begin position="34"/>
        <end position="55"/>
    </location>
</feature>
<keyword evidence="3 10" id="KW-1133">Transmembrane helix</keyword>
<protein>
    <recommendedName>
        <fullName evidence="11">G-protein coupled receptors family 1 profile domain-containing protein</fullName>
    </recommendedName>
</protein>
<comment type="caution">
    <text evidence="12">The sequence shown here is derived from an EMBL/GenBank/DDBJ whole genome shotgun (WGS) entry which is preliminary data.</text>
</comment>
<keyword evidence="6" id="KW-0675">Receptor</keyword>
<feature type="transmembrane region" description="Helical" evidence="10">
    <location>
        <begin position="110"/>
        <end position="131"/>
    </location>
</feature>
<feature type="transmembrane region" description="Helical" evidence="10">
    <location>
        <begin position="238"/>
        <end position="260"/>
    </location>
</feature>
<feature type="region of interest" description="Disordered" evidence="9">
    <location>
        <begin position="401"/>
        <end position="422"/>
    </location>
</feature>
<keyword evidence="4" id="KW-0297">G-protein coupled receptor</keyword>
<dbReference type="EMBL" id="SCKG01000010">
    <property type="protein sequence ID" value="TDH07918.1"/>
    <property type="molecule type" value="Genomic_DNA"/>
</dbReference>
<dbReference type="GO" id="GO:0035025">
    <property type="term" value="P:positive regulation of Rho protein signal transduction"/>
    <property type="evidence" value="ECO:0007669"/>
    <property type="project" value="TreeGrafter"/>
</dbReference>
<feature type="transmembrane region" description="Helical" evidence="10">
    <location>
        <begin position="320"/>
        <end position="344"/>
    </location>
</feature>
<evidence type="ECO:0000256" key="2">
    <source>
        <dbReference type="ARBA" id="ARBA00022692"/>
    </source>
</evidence>
<dbReference type="InterPro" id="IPR017452">
    <property type="entry name" value="GPCR_Rhodpsn_7TM"/>
</dbReference>
<dbReference type="Pfam" id="PF00001">
    <property type="entry name" value="7tm_1"/>
    <property type="match status" value="2"/>
</dbReference>
<organism evidence="12 13">
    <name type="scientific">Perca flavescens</name>
    <name type="common">American yellow perch</name>
    <name type="synonym">Morone flavescens</name>
    <dbReference type="NCBI Taxonomy" id="8167"/>
    <lineage>
        <taxon>Eukaryota</taxon>
        <taxon>Metazoa</taxon>
        <taxon>Chordata</taxon>
        <taxon>Craniata</taxon>
        <taxon>Vertebrata</taxon>
        <taxon>Euteleostomi</taxon>
        <taxon>Actinopterygii</taxon>
        <taxon>Neopterygii</taxon>
        <taxon>Teleostei</taxon>
        <taxon>Neoteleostei</taxon>
        <taxon>Acanthomorphata</taxon>
        <taxon>Eupercaria</taxon>
        <taxon>Perciformes</taxon>
        <taxon>Percoidei</taxon>
        <taxon>Percidae</taxon>
        <taxon>Percinae</taxon>
        <taxon>Perca</taxon>
    </lineage>
</organism>
<dbReference type="GO" id="GO:0005886">
    <property type="term" value="C:plasma membrane"/>
    <property type="evidence" value="ECO:0007669"/>
    <property type="project" value="TreeGrafter"/>
</dbReference>
<name>A0A484CY73_PERFV</name>
<dbReference type="GO" id="GO:0007200">
    <property type="term" value="P:phospholipase C-activating G protein-coupled receptor signaling pathway"/>
    <property type="evidence" value="ECO:0007669"/>
    <property type="project" value="TreeGrafter"/>
</dbReference>
<keyword evidence="8" id="KW-0807">Transducer</keyword>
<sequence length="435" mass="48902">MTENTSGVWDGSQPNSCGHNMTSWNQHMDTMYTYFYLLLFIPGLLLNTTALWVLCRHISKKTKAVIFMINLALADLAHILSLPLRIYYYFTHTWPFGEGVCLFCFYLKYLNMYAAIVFLVCISMQRCFFLLKPFSARGWRRRYDLLISVVVWVVVGLACSPFILMRSSSSSTSTTSTTSTTSVGTQTIYNMSYPLEATSTQHPLGYTTSLSVLNSSSSGPSSSKGTCFKDLPMRRLPLSVAVTMMAFGELFGFLIPLACISFSSIRTARSLIQGQTQDQSNTADLNSAARSRLQSVTSNNQTDKYHEKHTQAEKRRALRMVLSCFALFLICFAPYHLNFLLYLMVSQDIVSDCATRLAVRQFHPMSLCLASLSSCLNPLLYYFLTAEFRLHLSRRTSSFTASLLSSPPSQRPAPGRLTSMESSCSVRDFDYSEAK</sequence>
<evidence type="ECO:0000313" key="12">
    <source>
        <dbReference type="EMBL" id="TDH07918.1"/>
    </source>
</evidence>
<evidence type="ECO:0000256" key="1">
    <source>
        <dbReference type="ARBA" id="ARBA00004141"/>
    </source>
</evidence>
<dbReference type="GO" id="GO:0004930">
    <property type="term" value="F:G protein-coupled receptor activity"/>
    <property type="evidence" value="ECO:0007669"/>
    <property type="project" value="UniProtKB-KW"/>
</dbReference>
<dbReference type="Gene3D" id="1.20.1070.10">
    <property type="entry name" value="Rhodopsin 7-helix transmembrane proteins"/>
    <property type="match status" value="2"/>
</dbReference>
<comment type="subcellular location">
    <subcellularLocation>
        <location evidence="1">Membrane</location>
        <topology evidence="1">Multi-pass membrane protein</topology>
    </subcellularLocation>
</comment>
<gene>
    <name evidence="12" type="ORF">EPR50_G00112130</name>
</gene>
<evidence type="ECO:0000256" key="3">
    <source>
        <dbReference type="ARBA" id="ARBA00022989"/>
    </source>
</evidence>
<keyword evidence="7" id="KW-0325">Glycoprotein</keyword>
<evidence type="ECO:0000313" key="13">
    <source>
        <dbReference type="Proteomes" id="UP000295070"/>
    </source>
</evidence>
<dbReference type="AlphaFoldDB" id="A0A484CY73"/>
<dbReference type="InterPro" id="IPR000276">
    <property type="entry name" value="GPCR_Rhodpsn"/>
</dbReference>
<evidence type="ECO:0000256" key="10">
    <source>
        <dbReference type="SAM" id="Phobius"/>
    </source>
</evidence>
<feature type="transmembrane region" description="Helical" evidence="10">
    <location>
        <begin position="67"/>
        <end position="90"/>
    </location>
</feature>
<feature type="transmembrane region" description="Helical" evidence="10">
    <location>
        <begin position="364"/>
        <end position="384"/>
    </location>
</feature>
<keyword evidence="13" id="KW-1185">Reference proteome</keyword>